<proteinExistence type="predicted"/>
<dbReference type="EMBL" id="PP467602">
    <property type="protein sequence ID" value="WYC14517.1"/>
    <property type="molecule type" value="Genomic_DNA"/>
</dbReference>
<sequence length="149" mass="16559">MVYPHGLHIWERFKYSSMHTCTQAMSSQNLPGNKPRITVADGGGTPASPAEAISAGGYVGYRILERCGDCMVNCVKVYVPKYRFVVCVTKGESGVEADFLYDDSCLMHIMFDKGSVPDSEEIADVVSEAIDVYEYILTQKYEKPKEVLL</sequence>
<organism evidence="1">
    <name type="scientific">Ligamenvirales sp</name>
    <dbReference type="NCBI Taxonomy" id="2832923"/>
    <lineage>
        <taxon>Viruses</taxon>
        <taxon>Adnaviria</taxon>
        <taxon>Zilligvirae</taxon>
        <taxon>Taleaviricota</taxon>
        <taxon>Tokiviricetes</taxon>
        <taxon>Ligamenvirales</taxon>
    </lineage>
</organism>
<name>A0AAU6PXN3_9VIRU</name>
<reference evidence="1" key="2">
    <citation type="submission" date="2024-03" db="EMBL/GenBank/DDBJ databases">
        <authorList>
            <person name="Roux S."/>
            <person name="Duan C."/>
        </authorList>
    </citation>
    <scope>NUCLEOTIDE SEQUENCE</scope>
    <source>
        <strain evidence="1">Chiyou-1</strain>
    </source>
</reference>
<reference evidence="1" key="1">
    <citation type="journal article" date="2023" name="ISME Commun">
        <title>Diversity of Bathyarchaeia viruses in metagenomes and virus-encoded CRISPR system components.</title>
        <authorList>
            <person name="Duan C."/>
            <person name="Liu Y."/>
            <person name="Liu Y."/>
            <person name="Liu L."/>
            <person name="Cai M."/>
            <person name="Zhang R."/>
            <person name="Zeng Q."/>
            <person name="Koonin E.V."/>
            <person name="Krupovic M."/>
            <person name="Li M."/>
        </authorList>
    </citation>
    <scope>NUCLEOTIDE SEQUENCE</scope>
    <source>
        <strain evidence="1">Chiyou-1</strain>
    </source>
</reference>
<accession>A0AAU6PXN3</accession>
<protein>
    <submittedName>
        <fullName evidence="1">Uncharacterized protein</fullName>
    </submittedName>
</protein>
<evidence type="ECO:0000313" key="1">
    <source>
        <dbReference type="EMBL" id="WYC14517.1"/>
    </source>
</evidence>